<dbReference type="RefSeq" id="WP_280626617.1">
    <property type="nucleotide sequence ID" value="NZ_CP123506.1"/>
</dbReference>
<protein>
    <submittedName>
        <fullName evidence="2">Uncharacterized protein</fullName>
    </submittedName>
</protein>
<accession>A0AA95GYV7</accession>
<evidence type="ECO:0000313" key="3">
    <source>
        <dbReference type="Proteomes" id="UP001177595"/>
    </source>
</evidence>
<dbReference type="EMBL" id="CP123506">
    <property type="protein sequence ID" value="WGM03445.1"/>
    <property type="molecule type" value="Genomic_DNA"/>
</dbReference>
<name>A0AA95GYV7_9GAMM</name>
<feature type="transmembrane region" description="Helical" evidence="1">
    <location>
        <begin position="24"/>
        <end position="46"/>
    </location>
</feature>
<keyword evidence="1" id="KW-1133">Transmembrane helix</keyword>
<dbReference type="Proteomes" id="UP001177595">
    <property type="component" value="Plasmid paPv2"/>
</dbReference>
<evidence type="ECO:0000313" key="2">
    <source>
        <dbReference type="EMBL" id="WGM03445.1"/>
    </source>
</evidence>
<dbReference type="AlphaFoldDB" id="A0AA95GYV7"/>
<proteinExistence type="predicted"/>
<keyword evidence="1" id="KW-0812">Transmembrane</keyword>
<sequence>MEEKLSTEEEAIKKDYIFFDYKRLAGFFGGFVFFFFLLFSMIYIIAC</sequence>
<geneLocation type="plasmid" evidence="2 3">
    <name>paPv2</name>
</geneLocation>
<keyword evidence="1" id="KW-0472">Membrane</keyword>
<organism evidence="2 3">
    <name type="scientific">Arsenophonus nasoniae</name>
    <name type="common">son-killer infecting Nasonia vitripennis</name>
    <dbReference type="NCBI Taxonomy" id="638"/>
    <lineage>
        <taxon>Bacteria</taxon>
        <taxon>Pseudomonadati</taxon>
        <taxon>Pseudomonadota</taxon>
        <taxon>Gammaproteobacteria</taxon>
        <taxon>Enterobacterales</taxon>
        <taxon>Morganellaceae</taxon>
        <taxon>Arsenophonus</taxon>
    </lineage>
</organism>
<keyword evidence="2" id="KW-0614">Plasmid</keyword>
<evidence type="ECO:0000256" key="1">
    <source>
        <dbReference type="SAM" id="Phobius"/>
    </source>
</evidence>
<reference evidence="2" key="1">
    <citation type="submission" date="2023-04" db="EMBL/GenBank/DDBJ databases">
        <title>Genome dynamics across the evolutionary transition to endosymbiosis.</title>
        <authorList>
            <person name="Siozios S."/>
            <person name="Nadal-Jimenez P."/>
            <person name="Azagi T."/>
            <person name="Sprong H."/>
            <person name="Frost C.L."/>
            <person name="Parratt S.R."/>
            <person name="Taylor G."/>
            <person name="Brettell L."/>
            <person name="Lew K.C."/>
            <person name="Croft L."/>
            <person name="King K.C."/>
            <person name="Brockhurst M.A."/>
            <person name="Hypsa V."/>
            <person name="Novakova E."/>
            <person name="Darby A.C."/>
            <person name="Hurst G.D.D."/>
        </authorList>
    </citation>
    <scope>NUCLEOTIDE SEQUENCE</scope>
    <source>
        <strain evidence="2">APv</strain>
        <plasmid evidence="2">paPv2</plasmid>
    </source>
</reference>
<gene>
    <name evidence="2" type="ORF">QE210_18835</name>
</gene>